<evidence type="ECO:0000256" key="2">
    <source>
        <dbReference type="ARBA" id="ARBA00009142"/>
    </source>
</evidence>
<reference evidence="9" key="1">
    <citation type="submission" date="2023-05" db="EMBL/GenBank/DDBJ databases">
        <title>Anaerotaeda fermentans gen. nov., sp. nov., a novel anaerobic planctomycete of the new family within the order Sedimentisphaerales isolated from Taman Peninsula, Russia.</title>
        <authorList>
            <person name="Khomyakova M.A."/>
            <person name="Merkel A.Y."/>
            <person name="Slobodkin A.I."/>
        </authorList>
    </citation>
    <scope>NUCLEOTIDE SEQUENCE</scope>
    <source>
        <strain evidence="9">M17dextr</strain>
    </source>
</reference>
<feature type="transmembrane region" description="Helical" evidence="8">
    <location>
        <begin position="204"/>
        <end position="221"/>
    </location>
</feature>
<keyword evidence="7 8" id="KW-0472">Membrane</keyword>
<evidence type="ECO:0000313" key="10">
    <source>
        <dbReference type="Proteomes" id="UP001431776"/>
    </source>
</evidence>
<keyword evidence="6 8" id="KW-1133">Transmembrane helix</keyword>
<evidence type="ECO:0000256" key="1">
    <source>
        <dbReference type="ARBA" id="ARBA00004651"/>
    </source>
</evidence>
<proteinExistence type="inferred from homology"/>
<accession>A0AAW6TRV9</accession>
<feature type="transmembrane region" description="Helical" evidence="8">
    <location>
        <begin position="99"/>
        <end position="117"/>
    </location>
</feature>
<name>A0AAW6TRV9_9BACT</name>
<feature type="transmembrane region" description="Helical" evidence="8">
    <location>
        <begin position="6"/>
        <end position="35"/>
    </location>
</feature>
<dbReference type="InterPro" id="IPR002781">
    <property type="entry name" value="TM_pro_TauE-like"/>
</dbReference>
<dbReference type="GO" id="GO:0005886">
    <property type="term" value="C:plasma membrane"/>
    <property type="evidence" value="ECO:0007669"/>
    <property type="project" value="UniProtKB-SubCell"/>
</dbReference>
<dbReference type="Pfam" id="PF01925">
    <property type="entry name" value="TauE"/>
    <property type="match status" value="1"/>
</dbReference>
<keyword evidence="3" id="KW-0813">Transport</keyword>
<comment type="caution">
    <text evidence="9">The sequence shown here is derived from an EMBL/GenBank/DDBJ whole genome shotgun (WGS) entry which is preliminary data.</text>
</comment>
<dbReference type="PANTHER" id="PTHR30269:SF23">
    <property type="entry name" value="MEMBRANE TRANSPORTER PROTEIN YDHB-RELATED"/>
    <property type="match status" value="1"/>
</dbReference>
<keyword evidence="5 8" id="KW-0812">Transmembrane</keyword>
<dbReference type="InterPro" id="IPR052017">
    <property type="entry name" value="TSUP"/>
</dbReference>
<gene>
    <name evidence="9" type="ORF">QJ522_05270</name>
</gene>
<comment type="similarity">
    <text evidence="2 8">Belongs to the 4-toluene sulfonate uptake permease (TSUP) (TC 2.A.102) family.</text>
</comment>
<dbReference type="EMBL" id="JASCXX010000004">
    <property type="protein sequence ID" value="MDI6448446.1"/>
    <property type="molecule type" value="Genomic_DNA"/>
</dbReference>
<sequence>MPQLEPIAWLVVALSAVVVGVSKTGIPGVGILPAILMALVLPAQESVGTLLGILILADLFAAAYHRRNAQWSLVIRLLPPAFAGIVAGFFALKVIDDRQLKPIIGAIVLVMLALNHWRTRAQEEDIHVPTQWWFAAGLGFMAGLTSMMANAAGPVMVIYLLAMKLPKVAFVGTSAWFFFVVNWLKVPFSMRLAMMTTESLKLNLMMLPAIALGAVLGVLFLKRIPQKAFDAAMQILAAAAAIKLLF</sequence>
<feature type="transmembrane region" description="Helical" evidence="8">
    <location>
        <begin position="132"/>
        <end position="161"/>
    </location>
</feature>
<dbReference type="Proteomes" id="UP001431776">
    <property type="component" value="Unassembled WGS sequence"/>
</dbReference>
<evidence type="ECO:0000256" key="7">
    <source>
        <dbReference type="ARBA" id="ARBA00023136"/>
    </source>
</evidence>
<evidence type="ECO:0000256" key="8">
    <source>
        <dbReference type="RuleBase" id="RU363041"/>
    </source>
</evidence>
<organism evidence="9 10">
    <name type="scientific">Anaerobaca lacustris</name>
    <dbReference type="NCBI Taxonomy" id="3044600"/>
    <lineage>
        <taxon>Bacteria</taxon>
        <taxon>Pseudomonadati</taxon>
        <taxon>Planctomycetota</taxon>
        <taxon>Phycisphaerae</taxon>
        <taxon>Sedimentisphaerales</taxon>
        <taxon>Anaerobacaceae</taxon>
        <taxon>Anaerobaca</taxon>
    </lineage>
</organism>
<dbReference type="AlphaFoldDB" id="A0AAW6TRV9"/>
<dbReference type="RefSeq" id="WP_349243850.1">
    <property type="nucleotide sequence ID" value="NZ_JASCXX010000004.1"/>
</dbReference>
<protein>
    <recommendedName>
        <fullName evidence="8">Probable membrane transporter protein</fullName>
    </recommendedName>
</protein>
<feature type="transmembrane region" description="Helical" evidence="8">
    <location>
        <begin position="168"/>
        <end position="184"/>
    </location>
</feature>
<evidence type="ECO:0000256" key="3">
    <source>
        <dbReference type="ARBA" id="ARBA00022448"/>
    </source>
</evidence>
<keyword evidence="10" id="KW-1185">Reference proteome</keyword>
<feature type="transmembrane region" description="Helical" evidence="8">
    <location>
        <begin position="71"/>
        <end position="92"/>
    </location>
</feature>
<evidence type="ECO:0000313" key="9">
    <source>
        <dbReference type="EMBL" id="MDI6448446.1"/>
    </source>
</evidence>
<keyword evidence="4 8" id="KW-1003">Cell membrane</keyword>
<evidence type="ECO:0000256" key="5">
    <source>
        <dbReference type="ARBA" id="ARBA00022692"/>
    </source>
</evidence>
<dbReference type="PANTHER" id="PTHR30269">
    <property type="entry name" value="TRANSMEMBRANE PROTEIN YFCA"/>
    <property type="match status" value="1"/>
</dbReference>
<comment type="subcellular location">
    <subcellularLocation>
        <location evidence="1 8">Cell membrane</location>
        <topology evidence="1 8">Multi-pass membrane protein</topology>
    </subcellularLocation>
</comment>
<evidence type="ECO:0000256" key="6">
    <source>
        <dbReference type="ARBA" id="ARBA00022989"/>
    </source>
</evidence>
<evidence type="ECO:0000256" key="4">
    <source>
        <dbReference type="ARBA" id="ARBA00022475"/>
    </source>
</evidence>